<feature type="signal peptide" evidence="1">
    <location>
        <begin position="1"/>
        <end position="22"/>
    </location>
</feature>
<keyword evidence="3" id="KW-0614">Plasmid</keyword>
<accession>A0A0W0R532</accession>
<sequence length="126" mass="14451">MYFLNRLLWCFLFLLLASCHRSVEVVHYQVACKLVCLKKFDACINNCRDSCSNCSACSSKATANSYKQYVHEELVQGGFLVRQLNSYRDPLKCRKPTCNCKADRRVCEQSCEGVIHKRLQVPPTCC</sequence>
<geneLocation type="plasmid" evidence="3 5">
    <name>19</name>
</geneLocation>
<dbReference type="RefSeq" id="WP_131739721.1">
    <property type="nucleotide sequence ID" value="NZ_CAAAHS010000005.1"/>
</dbReference>
<evidence type="ECO:0000313" key="3">
    <source>
        <dbReference type="EMBL" id="VEH85650.1"/>
    </source>
</evidence>
<keyword evidence="2" id="KW-0808">Transferase</keyword>
<reference evidence="2 4" key="1">
    <citation type="submission" date="2015-11" db="EMBL/GenBank/DDBJ databases">
        <title>Identification of large and diverse effector repertoires of 38 Legionella species.</title>
        <authorList>
            <person name="Burstein D."/>
            <person name="Amaro F."/>
            <person name="Zusman T."/>
            <person name="Lifshitz Z."/>
            <person name="Cohen O."/>
            <person name="Gilbert J.A."/>
            <person name="Pupko T."/>
            <person name="Shuman H.A."/>
            <person name="Segal G."/>
        </authorList>
    </citation>
    <scope>NUCLEOTIDE SEQUENCE [LARGE SCALE GENOMIC DNA]</scope>
    <source>
        <strain evidence="2 4">1762-AUS-E</strain>
    </source>
</reference>
<evidence type="ECO:0000256" key="1">
    <source>
        <dbReference type="SAM" id="SignalP"/>
    </source>
</evidence>
<dbReference type="GO" id="GO:0016746">
    <property type="term" value="F:acyltransferase activity"/>
    <property type="evidence" value="ECO:0007669"/>
    <property type="project" value="UniProtKB-KW"/>
</dbReference>
<dbReference type="PATRIC" id="fig|45056.6.peg.825"/>
<keyword evidence="1" id="KW-0732">Signal</keyword>
<reference evidence="3 5" key="2">
    <citation type="submission" date="2018-12" db="EMBL/GenBank/DDBJ databases">
        <authorList>
            <consortium name="Pathogen Informatics"/>
        </authorList>
    </citation>
    <scope>NUCLEOTIDE SEQUENCE [LARGE SCALE GENOMIC DNA]</scope>
    <source>
        <strain evidence="3 5">NCTC12735</strain>
        <plasmid evidence="5">19</plasmid>
    </source>
</reference>
<evidence type="ECO:0000313" key="5">
    <source>
        <dbReference type="Proteomes" id="UP000281170"/>
    </source>
</evidence>
<proteinExistence type="predicted"/>
<dbReference type="OrthoDB" id="5646767at2"/>
<dbReference type="Proteomes" id="UP000281170">
    <property type="component" value="Plasmid 19"/>
</dbReference>
<evidence type="ECO:0000313" key="4">
    <source>
        <dbReference type="Proteomes" id="UP000054859"/>
    </source>
</evidence>
<dbReference type="KEGG" id="ladl:NCTC12735_01285"/>
<gene>
    <name evidence="2" type="ORF">Lade_0796</name>
    <name evidence="3" type="ORF">NCTC12735_01285</name>
</gene>
<dbReference type="STRING" id="45056.Lade_0796"/>
<keyword evidence="2" id="KW-0012">Acyltransferase</keyword>
<organism evidence="2 4">
    <name type="scientific">Legionella adelaidensis</name>
    <dbReference type="NCBI Taxonomy" id="45056"/>
    <lineage>
        <taxon>Bacteria</taxon>
        <taxon>Pseudomonadati</taxon>
        <taxon>Pseudomonadota</taxon>
        <taxon>Gammaproteobacteria</taxon>
        <taxon>Legionellales</taxon>
        <taxon>Legionellaceae</taxon>
        <taxon>Legionella</taxon>
    </lineage>
</organism>
<dbReference type="EMBL" id="LNKA01000001">
    <property type="protein sequence ID" value="KTC66138.1"/>
    <property type="molecule type" value="Genomic_DNA"/>
</dbReference>
<name>A0A0W0R532_9GAMM</name>
<dbReference type="PROSITE" id="PS51257">
    <property type="entry name" value="PROKAR_LIPOPROTEIN"/>
    <property type="match status" value="1"/>
</dbReference>
<feature type="chain" id="PRO_5036002968" evidence="1">
    <location>
        <begin position="23"/>
        <end position="126"/>
    </location>
</feature>
<protein>
    <submittedName>
        <fullName evidence="2">Acyltransferase</fullName>
    </submittedName>
</protein>
<dbReference type="Proteomes" id="UP000054859">
    <property type="component" value="Unassembled WGS sequence"/>
</dbReference>
<dbReference type="AlphaFoldDB" id="A0A0W0R532"/>
<dbReference type="EMBL" id="LR134428">
    <property type="protein sequence ID" value="VEH85650.1"/>
    <property type="molecule type" value="Genomic_DNA"/>
</dbReference>
<evidence type="ECO:0000313" key="2">
    <source>
        <dbReference type="EMBL" id="KTC66138.1"/>
    </source>
</evidence>
<keyword evidence="4" id="KW-1185">Reference proteome</keyword>